<dbReference type="EMBL" id="PRDM01000001">
    <property type="protein sequence ID" value="MBE8723704.1"/>
    <property type="molecule type" value="Genomic_DNA"/>
</dbReference>
<dbReference type="Proteomes" id="UP000640614">
    <property type="component" value="Unassembled WGS sequence"/>
</dbReference>
<proteinExistence type="predicted"/>
<evidence type="ECO:0000313" key="2">
    <source>
        <dbReference type="EMBL" id="MBE8723704.1"/>
    </source>
</evidence>
<organism evidence="2 3">
    <name type="scientific">Flavobacterium hungaricum</name>
    <dbReference type="NCBI Taxonomy" id="2082725"/>
    <lineage>
        <taxon>Bacteria</taxon>
        <taxon>Pseudomonadati</taxon>
        <taxon>Bacteroidota</taxon>
        <taxon>Flavobacteriia</taxon>
        <taxon>Flavobacteriales</taxon>
        <taxon>Flavobacteriaceae</taxon>
        <taxon>Flavobacterium</taxon>
    </lineage>
</organism>
<protein>
    <submittedName>
        <fullName evidence="2">DUF4142 domain-containing protein</fullName>
    </submittedName>
</protein>
<feature type="domain" description="DUF4142" evidence="1">
    <location>
        <begin position="66"/>
        <end position="180"/>
    </location>
</feature>
<sequence>MKAISPFKGSFFKVFLLSAALLCMSSCRKIKPIESSFKNETFAINDREESEVFFFISTSNISKGIISKSKIAQEKSSDVTIKELSKKIEMQEDQLLNEISKIATTKLIVVTEINATHKRDLYNLIDASGEEFNAEYLSSIKESLTDQIELLESISNETNDKTILQLVLFFLPQQYKLLRETESLQKQNI</sequence>
<evidence type="ECO:0000259" key="1">
    <source>
        <dbReference type="Pfam" id="PF13628"/>
    </source>
</evidence>
<name>A0ABR9TEC7_9FLAO</name>
<comment type="caution">
    <text evidence="2">The sequence shown here is derived from an EMBL/GenBank/DDBJ whole genome shotgun (WGS) entry which is preliminary data.</text>
</comment>
<dbReference type="Pfam" id="PF13628">
    <property type="entry name" value="DUF4142"/>
    <property type="match status" value="1"/>
</dbReference>
<reference evidence="2 3" key="1">
    <citation type="submission" date="2018-07" db="EMBL/GenBank/DDBJ databases">
        <title>Genome assembly of strain KB82.</title>
        <authorList>
            <person name="Kukolya J."/>
            <person name="Horvath B."/>
            <person name="Nagy I."/>
            <person name="Toth A."/>
        </authorList>
    </citation>
    <scope>NUCLEOTIDE SEQUENCE [LARGE SCALE GENOMIC DNA]</scope>
    <source>
        <strain evidence="2 3">Kb82</strain>
    </source>
</reference>
<accession>A0ABR9TEC7</accession>
<dbReference type="RefSeq" id="WP_193844751.1">
    <property type="nucleotide sequence ID" value="NZ_PRDM01000001.1"/>
</dbReference>
<keyword evidence="3" id="KW-1185">Reference proteome</keyword>
<gene>
    <name evidence="2" type="ORF">C4F50_02015</name>
</gene>
<evidence type="ECO:0000313" key="3">
    <source>
        <dbReference type="Proteomes" id="UP000640614"/>
    </source>
</evidence>
<dbReference type="InterPro" id="IPR025419">
    <property type="entry name" value="DUF4142"/>
</dbReference>